<dbReference type="InterPro" id="IPR029016">
    <property type="entry name" value="GAF-like_dom_sf"/>
</dbReference>
<feature type="transmembrane region" description="Helical" evidence="4">
    <location>
        <begin position="6"/>
        <end position="28"/>
    </location>
</feature>
<feature type="transmembrane region" description="Helical" evidence="4">
    <location>
        <begin position="181"/>
        <end position="203"/>
    </location>
</feature>
<feature type="domain" description="Histidine kinase" evidence="5">
    <location>
        <begin position="495"/>
        <end position="710"/>
    </location>
</feature>
<dbReference type="EC" id="2.7.13.3" evidence="2"/>
<feature type="transmembrane region" description="Helical" evidence="4">
    <location>
        <begin position="244"/>
        <end position="266"/>
    </location>
</feature>
<keyword evidence="4" id="KW-1133">Transmembrane helix</keyword>
<dbReference type="Gene3D" id="3.30.450.40">
    <property type="match status" value="1"/>
</dbReference>
<dbReference type="SMART" id="SM00065">
    <property type="entry name" value="GAF"/>
    <property type="match status" value="1"/>
</dbReference>
<dbReference type="InterPro" id="IPR004358">
    <property type="entry name" value="Sig_transdc_His_kin-like_C"/>
</dbReference>
<feature type="transmembrane region" description="Helical" evidence="4">
    <location>
        <begin position="133"/>
        <end position="160"/>
    </location>
</feature>
<proteinExistence type="predicted"/>
<evidence type="ECO:0000256" key="4">
    <source>
        <dbReference type="SAM" id="Phobius"/>
    </source>
</evidence>
<evidence type="ECO:0000256" key="2">
    <source>
        <dbReference type="ARBA" id="ARBA00012438"/>
    </source>
</evidence>
<evidence type="ECO:0000313" key="6">
    <source>
        <dbReference type="EMBL" id="HGZ43127.1"/>
    </source>
</evidence>
<dbReference type="InterPro" id="IPR003018">
    <property type="entry name" value="GAF"/>
</dbReference>
<dbReference type="Pfam" id="PF01590">
    <property type="entry name" value="GAF"/>
    <property type="match status" value="1"/>
</dbReference>
<dbReference type="SMART" id="SM00387">
    <property type="entry name" value="HATPase_c"/>
    <property type="match status" value="1"/>
</dbReference>
<keyword evidence="4" id="KW-0812">Transmembrane</keyword>
<dbReference type="EMBL" id="DSQF01000012">
    <property type="protein sequence ID" value="HGZ43127.1"/>
    <property type="molecule type" value="Genomic_DNA"/>
</dbReference>
<dbReference type="PRINTS" id="PR00344">
    <property type="entry name" value="BCTRLSENSOR"/>
</dbReference>
<dbReference type="SUPFAM" id="SSF55781">
    <property type="entry name" value="GAF domain-like"/>
    <property type="match status" value="1"/>
</dbReference>
<sequence>MVALASPVQVGVVSATALLMAWIGLLVLLRGGHWLTTLFFASSFLVLAGFEAGVIGLLQADAPAGGRMWATYLAGVSALASWLWLCMSVVLARPDPWQQIRNAGAYLALALAGCVAMFAASDTPFIVREVQGAGGGAVVVLGGMGKVYLMYLVVVMVAVLMNLERMLRTAPASAQKRLRAMFLAILFGILSQLLVVSGGLLYGGLRADWMSASAAPLFAGGVVTSFALARRRLSDMSVPLARPVIYYSSVSLTLAGAFLLTMAVLSKVLPVLTPEWKRVVGVVFYLLVGGGGLLLAASPRASRAVKRFIDRNFYANRYDYRREWERVTNAITPAASPQEIARQAETLLCSLFETRRTALYLRDDEGVLRRLHGPAAMPATLDDANPLIMRLRATAAPVALAEVAQDIDLIPLAVENRGAVQALEAAVVAPLLVGGDLVGALWLAEKRTDEDYSLEDVEFLSAVSRQIAAALWFARQAEALARARQLESFNRLASYVLHDIKNHVSGLSLVVENARRHMANPDFQRDALAVVERTVRALRELMGQVSSVARPPEVRPAPCDAGELVAAALAATGLAPGVRDGLDVRADVRLSGPVIVDHGHLLRVLVNLLTNAREALPGGHGEIVLDVGTDDAGGGRDGTLVLEVRDTGRGMSEEFIRQELFRPFSTTKPGGLGIGLAQVRSVIQAHGGTIDVRSRPGEGTTFVVRLPGAVPHGAGERRAAEHAG</sequence>
<feature type="transmembrane region" description="Helical" evidence="4">
    <location>
        <begin position="69"/>
        <end position="91"/>
    </location>
</feature>
<dbReference type="InterPro" id="IPR005467">
    <property type="entry name" value="His_kinase_dom"/>
</dbReference>
<keyword evidence="6" id="KW-0808">Transferase</keyword>
<keyword evidence="3" id="KW-0597">Phosphoprotein</keyword>
<dbReference type="Gene3D" id="3.30.565.10">
    <property type="entry name" value="Histidine kinase-like ATPase, C-terminal domain"/>
    <property type="match status" value="1"/>
</dbReference>
<dbReference type="Gene3D" id="1.10.287.130">
    <property type="match status" value="1"/>
</dbReference>
<accession>A0A832I160</accession>
<dbReference type="PANTHER" id="PTHR43547:SF2">
    <property type="entry name" value="HYBRID SIGNAL TRANSDUCTION HISTIDINE KINASE C"/>
    <property type="match status" value="1"/>
</dbReference>
<dbReference type="AlphaFoldDB" id="A0A832I160"/>
<dbReference type="SUPFAM" id="SSF55874">
    <property type="entry name" value="ATPase domain of HSP90 chaperone/DNA topoisomerase II/histidine kinase"/>
    <property type="match status" value="1"/>
</dbReference>
<gene>
    <name evidence="6" type="primary">prsK</name>
    <name evidence="6" type="ORF">ENR23_06830</name>
</gene>
<organism evidence="6">
    <name type="scientific">Eiseniibacteriota bacterium</name>
    <dbReference type="NCBI Taxonomy" id="2212470"/>
    <lineage>
        <taxon>Bacteria</taxon>
        <taxon>Candidatus Eiseniibacteriota</taxon>
    </lineage>
</organism>
<comment type="catalytic activity">
    <reaction evidence="1">
        <text>ATP + protein L-histidine = ADP + protein N-phospho-L-histidine.</text>
        <dbReference type="EC" id="2.7.13.3"/>
    </reaction>
</comment>
<dbReference type="PANTHER" id="PTHR43547">
    <property type="entry name" value="TWO-COMPONENT HISTIDINE KINASE"/>
    <property type="match status" value="1"/>
</dbReference>
<dbReference type="InterPro" id="IPR036890">
    <property type="entry name" value="HATPase_C_sf"/>
</dbReference>
<dbReference type="NCBIfam" id="TIGR02916">
    <property type="entry name" value="PEP_his_kin"/>
    <property type="match status" value="1"/>
</dbReference>
<keyword evidence="6" id="KW-0418">Kinase</keyword>
<evidence type="ECO:0000259" key="5">
    <source>
        <dbReference type="PROSITE" id="PS50109"/>
    </source>
</evidence>
<evidence type="ECO:0000256" key="3">
    <source>
        <dbReference type="ARBA" id="ARBA00022553"/>
    </source>
</evidence>
<feature type="transmembrane region" description="Helical" evidence="4">
    <location>
        <begin position="103"/>
        <end position="121"/>
    </location>
</feature>
<keyword evidence="4" id="KW-0472">Membrane</keyword>
<dbReference type="GO" id="GO:0000155">
    <property type="term" value="F:phosphorelay sensor kinase activity"/>
    <property type="evidence" value="ECO:0007669"/>
    <property type="project" value="TreeGrafter"/>
</dbReference>
<dbReference type="Pfam" id="PF02518">
    <property type="entry name" value="HATPase_c"/>
    <property type="match status" value="1"/>
</dbReference>
<dbReference type="InterPro" id="IPR003594">
    <property type="entry name" value="HATPase_dom"/>
</dbReference>
<comment type="caution">
    <text evidence="6">The sequence shown here is derived from an EMBL/GenBank/DDBJ whole genome shotgun (WGS) entry which is preliminary data.</text>
</comment>
<evidence type="ECO:0000256" key="1">
    <source>
        <dbReference type="ARBA" id="ARBA00000085"/>
    </source>
</evidence>
<feature type="transmembrane region" description="Helical" evidence="4">
    <location>
        <begin position="35"/>
        <end position="57"/>
    </location>
</feature>
<dbReference type="PROSITE" id="PS50109">
    <property type="entry name" value="HIS_KIN"/>
    <property type="match status" value="1"/>
</dbReference>
<name>A0A832I160_UNCEI</name>
<protein>
    <recommendedName>
        <fullName evidence="2">histidine kinase</fullName>
        <ecNumber evidence="2">2.7.13.3</ecNumber>
    </recommendedName>
</protein>
<dbReference type="InterPro" id="IPR014265">
    <property type="entry name" value="XrtA/PrsK"/>
</dbReference>
<feature type="transmembrane region" description="Helical" evidence="4">
    <location>
        <begin position="278"/>
        <end position="297"/>
    </location>
</feature>
<reference evidence="6" key="1">
    <citation type="journal article" date="2020" name="mSystems">
        <title>Genome- and Community-Level Interaction Insights into Carbon Utilization and Element Cycling Functions of Hydrothermarchaeota in Hydrothermal Sediment.</title>
        <authorList>
            <person name="Zhou Z."/>
            <person name="Liu Y."/>
            <person name="Xu W."/>
            <person name="Pan J."/>
            <person name="Luo Z.H."/>
            <person name="Li M."/>
        </authorList>
    </citation>
    <scope>NUCLEOTIDE SEQUENCE [LARGE SCALE GENOMIC DNA]</scope>
    <source>
        <strain evidence="6">SpSt-381</strain>
    </source>
</reference>